<dbReference type="Pfam" id="PF08858">
    <property type="entry name" value="IDEAL"/>
    <property type="match status" value="1"/>
</dbReference>
<dbReference type="InterPro" id="IPR027393">
    <property type="entry name" value="Virus_scaffolding_prot_C"/>
</dbReference>
<dbReference type="RefSeq" id="WP_124564782.1">
    <property type="nucleotide sequence ID" value="NZ_JARRRY010000005.1"/>
</dbReference>
<feature type="domain" description="IDEAL" evidence="1">
    <location>
        <begin position="23"/>
        <end position="59"/>
    </location>
</feature>
<name>A0ABT6H449_9BACI</name>
<reference evidence="2 3" key="1">
    <citation type="submission" date="2023-04" db="EMBL/GenBank/DDBJ databases">
        <title>Ectobacillus antri isolated from activated sludge.</title>
        <authorList>
            <person name="Yan P."/>
            <person name="Liu X."/>
        </authorList>
    </citation>
    <scope>NUCLEOTIDE SEQUENCE [LARGE SCALE GENOMIC DNA]</scope>
    <source>
        <strain evidence="2 3">C18H</strain>
    </source>
</reference>
<evidence type="ECO:0000313" key="2">
    <source>
        <dbReference type="EMBL" id="MDG5754155.1"/>
    </source>
</evidence>
<dbReference type="Proteomes" id="UP001218246">
    <property type="component" value="Unassembled WGS sequence"/>
</dbReference>
<keyword evidence="3" id="KW-1185">Reference proteome</keyword>
<protein>
    <submittedName>
        <fullName evidence="2">IDEAL domain-containing protein</fullName>
    </submittedName>
</protein>
<dbReference type="Gene3D" id="4.10.810.10">
    <property type="entry name" value="Virus Scaffolding Protein, Chain A"/>
    <property type="match status" value="1"/>
</dbReference>
<gene>
    <name evidence="2" type="ORF">P6P90_09240</name>
</gene>
<dbReference type="SMART" id="SM00914">
    <property type="entry name" value="IDEAL"/>
    <property type="match status" value="1"/>
</dbReference>
<dbReference type="InterPro" id="IPR014957">
    <property type="entry name" value="IDEAL_dom"/>
</dbReference>
<sequence>MKNHMLNAPKQPLITDALFAEMVLDKAVLAFRTEQLWKEIDQSLDVGNKERFFELTTELQALEALR</sequence>
<evidence type="ECO:0000259" key="1">
    <source>
        <dbReference type="SMART" id="SM00914"/>
    </source>
</evidence>
<organism evidence="2 3">
    <name type="scientific">Ectobacillus antri</name>
    <dbReference type="NCBI Taxonomy" id="2486280"/>
    <lineage>
        <taxon>Bacteria</taxon>
        <taxon>Bacillati</taxon>
        <taxon>Bacillota</taxon>
        <taxon>Bacilli</taxon>
        <taxon>Bacillales</taxon>
        <taxon>Bacillaceae</taxon>
        <taxon>Ectobacillus</taxon>
    </lineage>
</organism>
<evidence type="ECO:0000313" key="3">
    <source>
        <dbReference type="Proteomes" id="UP001218246"/>
    </source>
</evidence>
<proteinExistence type="predicted"/>
<accession>A0ABT6H449</accession>
<dbReference type="EMBL" id="JARULN010000006">
    <property type="protein sequence ID" value="MDG5754155.1"/>
    <property type="molecule type" value="Genomic_DNA"/>
</dbReference>
<comment type="caution">
    <text evidence="2">The sequence shown here is derived from an EMBL/GenBank/DDBJ whole genome shotgun (WGS) entry which is preliminary data.</text>
</comment>